<keyword evidence="3" id="KW-1185">Reference proteome</keyword>
<dbReference type="Pfam" id="PF00248">
    <property type="entry name" value="Aldo_ket_red"/>
    <property type="match status" value="1"/>
</dbReference>
<feature type="domain" description="NADP-dependent oxidoreductase" evidence="1">
    <location>
        <begin position="16"/>
        <end position="278"/>
    </location>
</feature>
<dbReference type="Gene3D" id="3.20.20.100">
    <property type="entry name" value="NADP-dependent oxidoreductase domain"/>
    <property type="match status" value="1"/>
</dbReference>
<evidence type="ECO:0000313" key="3">
    <source>
        <dbReference type="Proteomes" id="UP001312865"/>
    </source>
</evidence>
<dbReference type="PANTHER" id="PTHR43638:SF3">
    <property type="entry name" value="ALDEHYDE REDUCTASE"/>
    <property type="match status" value="1"/>
</dbReference>
<sequence>MLYRRLGNTSERIPAIGQGTWKYGENKSNEKQEIEALRFGLENGLTLIDTAEEYGNGGAEKIVGQAIQDVRKDVFLVTKVSAKNCSYKGVLRAAEASLERLMTSQIDLYLQHWPSKQYEISETMGAMAELVNKGLVKYVGVSNFTPQLMKEAQHYLDSVPLISNQVVYHLNDRRMEKDVLPYCKENNITVMGYSPFGYAPKVFGMNGFPEVGTMERDVLNSIAVKYNASAYQVALNWVLRQEQLITIPKALNMKHINDNLNALSWNLDKDDLEQLDDIFPISKYHPIN</sequence>
<dbReference type="PRINTS" id="PR00069">
    <property type="entry name" value="ALDKETRDTASE"/>
</dbReference>
<reference evidence="2 3" key="1">
    <citation type="journal article" date="2018" name="J. Microbiol.">
        <title>Bacillus spongiae sp. nov., isolated from sponge of Jeju Island.</title>
        <authorList>
            <person name="Lee G.E."/>
            <person name="Im W.T."/>
            <person name="Park J.S."/>
        </authorList>
    </citation>
    <scope>NUCLEOTIDE SEQUENCE [LARGE SCALE GENOMIC DNA]</scope>
    <source>
        <strain evidence="2 3">135PIL107-10</strain>
    </source>
</reference>
<dbReference type="PIRSF" id="PIRSF000097">
    <property type="entry name" value="AKR"/>
    <property type="match status" value="1"/>
</dbReference>
<dbReference type="RefSeq" id="WP_336586175.1">
    <property type="nucleotide sequence ID" value="NZ_JBBAXC010000004.1"/>
</dbReference>
<dbReference type="InterPro" id="IPR036812">
    <property type="entry name" value="NAD(P)_OxRdtase_dom_sf"/>
</dbReference>
<dbReference type="PROSITE" id="PS00062">
    <property type="entry name" value="ALDOKETO_REDUCTASE_2"/>
    <property type="match status" value="1"/>
</dbReference>
<name>A0ABU8HBQ4_9BACI</name>
<dbReference type="CDD" id="cd19072">
    <property type="entry name" value="AKR_AKR3F1-like"/>
    <property type="match status" value="1"/>
</dbReference>
<dbReference type="PANTHER" id="PTHR43638">
    <property type="entry name" value="OXIDOREDUCTASE, ALDO/KETO REDUCTASE FAMILY PROTEIN"/>
    <property type="match status" value="1"/>
</dbReference>
<accession>A0ABU8HBQ4</accession>
<dbReference type="InterPro" id="IPR020471">
    <property type="entry name" value="AKR"/>
</dbReference>
<proteinExistence type="predicted"/>
<dbReference type="EMBL" id="JBBAXC010000004">
    <property type="protein sequence ID" value="MEI5906743.1"/>
    <property type="molecule type" value="Genomic_DNA"/>
</dbReference>
<evidence type="ECO:0000313" key="2">
    <source>
        <dbReference type="EMBL" id="MEI5906743.1"/>
    </source>
</evidence>
<dbReference type="InterPro" id="IPR023210">
    <property type="entry name" value="NADP_OxRdtase_dom"/>
</dbReference>
<gene>
    <name evidence="2" type="ORF">WAK64_06685</name>
</gene>
<comment type="caution">
    <text evidence="2">The sequence shown here is derived from an EMBL/GenBank/DDBJ whole genome shotgun (WGS) entry which is preliminary data.</text>
</comment>
<dbReference type="Proteomes" id="UP001312865">
    <property type="component" value="Unassembled WGS sequence"/>
</dbReference>
<dbReference type="SUPFAM" id="SSF51430">
    <property type="entry name" value="NAD(P)-linked oxidoreductase"/>
    <property type="match status" value="1"/>
</dbReference>
<dbReference type="InterPro" id="IPR018170">
    <property type="entry name" value="Aldo/ket_reductase_CS"/>
</dbReference>
<evidence type="ECO:0000259" key="1">
    <source>
        <dbReference type="Pfam" id="PF00248"/>
    </source>
</evidence>
<protein>
    <submittedName>
        <fullName evidence="2">Aldo/keto reductase</fullName>
    </submittedName>
</protein>
<organism evidence="2 3">
    <name type="scientific">Bacillus spongiae</name>
    <dbReference type="NCBI Taxonomy" id="2683610"/>
    <lineage>
        <taxon>Bacteria</taxon>
        <taxon>Bacillati</taxon>
        <taxon>Bacillota</taxon>
        <taxon>Bacilli</taxon>
        <taxon>Bacillales</taxon>
        <taxon>Bacillaceae</taxon>
        <taxon>Bacillus</taxon>
    </lineage>
</organism>